<dbReference type="GeneID" id="28739442"/>
<dbReference type="EMBL" id="LFJN01000045">
    <property type="protein sequence ID" value="KPI35049.1"/>
    <property type="molecule type" value="Genomic_DNA"/>
</dbReference>
<feature type="region of interest" description="Disordered" evidence="1">
    <location>
        <begin position="256"/>
        <end position="281"/>
    </location>
</feature>
<comment type="caution">
    <text evidence="2">The sequence shown here is derived from an EMBL/GenBank/DDBJ whole genome shotgun (WGS) entry which is preliminary data.</text>
</comment>
<accession>A0A0N0NI54</accession>
<feature type="compositionally biased region" description="Low complexity" evidence="1">
    <location>
        <begin position="351"/>
        <end position="367"/>
    </location>
</feature>
<dbReference type="VEuPathDB" id="FungiDB:AB675_7211"/>
<evidence type="ECO:0000256" key="1">
    <source>
        <dbReference type="SAM" id="MobiDB-lite"/>
    </source>
</evidence>
<feature type="compositionally biased region" description="Polar residues" evidence="1">
    <location>
        <begin position="11"/>
        <end position="21"/>
    </location>
</feature>
<feature type="region of interest" description="Disordered" evidence="1">
    <location>
        <begin position="65"/>
        <end position="115"/>
    </location>
</feature>
<name>A0A0N0NI54_9EURO</name>
<gene>
    <name evidence="2" type="ORF">AB675_7211</name>
</gene>
<dbReference type="Proteomes" id="UP000038010">
    <property type="component" value="Unassembled WGS sequence"/>
</dbReference>
<feature type="region of interest" description="Disordered" evidence="1">
    <location>
        <begin position="394"/>
        <end position="424"/>
    </location>
</feature>
<evidence type="ECO:0000313" key="2">
    <source>
        <dbReference type="EMBL" id="KPI35049.1"/>
    </source>
</evidence>
<organism evidence="2 3">
    <name type="scientific">Cyphellophora attinorum</name>
    <dbReference type="NCBI Taxonomy" id="1664694"/>
    <lineage>
        <taxon>Eukaryota</taxon>
        <taxon>Fungi</taxon>
        <taxon>Dikarya</taxon>
        <taxon>Ascomycota</taxon>
        <taxon>Pezizomycotina</taxon>
        <taxon>Eurotiomycetes</taxon>
        <taxon>Chaetothyriomycetidae</taxon>
        <taxon>Chaetothyriales</taxon>
        <taxon>Cyphellophoraceae</taxon>
        <taxon>Cyphellophora</taxon>
    </lineage>
</organism>
<protein>
    <submittedName>
        <fullName evidence="2">Uncharacterized protein</fullName>
    </submittedName>
</protein>
<proteinExistence type="predicted"/>
<dbReference type="AlphaFoldDB" id="A0A0N0NI54"/>
<dbReference type="RefSeq" id="XP_017995012.1">
    <property type="nucleotide sequence ID" value="XM_018147562.1"/>
</dbReference>
<keyword evidence="3" id="KW-1185">Reference proteome</keyword>
<feature type="region of interest" description="Disordered" evidence="1">
    <location>
        <begin position="1"/>
        <end position="32"/>
    </location>
</feature>
<feature type="compositionally biased region" description="Basic and acidic residues" evidence="1">
    <location>
        <begin position="403"/>
        <end position="424"/>
    </location>
</feature>
<feature type="compositionally biased region" description="Basic and acidic residues" evidence="1">
    <location>
        <begin position="81"/>
        <end position="98"/>
    </location>
</feature>
<reference evidence="2 3" key="1">
    <citation type="submission" date="2015-06" db="EMBL/GenBank/DDBJ databases">
        <title>Draft genome of the ant-associated black yeast Phialophora attae CBS 131958.</title>
        <authorList>
            <person name="Moreno L.F."/>
            <person name="Stielow B.J."/>
            <person name="de Hoog S."/>
            <person name="Vicente V.A."/>
            <person name="Weiss V.A."/>
            <person name="de Vries M."/>
            <person name="Cruz L.M."/>
            <person name="Souza E.M."/>
        </authorList>
    </citation>
    <scope>NUCLEOTIDE SEQUENCE [LARGE SCALE GENOMIC DNA]</scope>
    <source>
        <strain evidence="2 3">CBS 131958</strain>
    </source>
</reference>
<feature type="compositionally biased region" description="Polar residues" evidence="1">
    <location>
        <begin position="303"/>
        <end position="314"/>
    </location>
</feature>
<sequence length="474" mass="52125">MEMPAEVPPTAVSTNAVSQPITRPGPLPLQIPASRRSSYSFEETTYVEEASFFRKSELHMKRITQRMSRRSVDSAWSPADSRPHGLNDMERYSEERVSKTAPNARTGESPEPRLPKSTTLSVVVDLKLDVPGHLEPFPAFDSLPVIEAPETLPPLTFDAILAEQASLLGALQPEQTPLLPGTAAAKGATLQVPEMPRLSSPPPAKHYTALLGPLQPTQLAPVPTVLRPKVPRVDIHYASTVAINMSNELHFEHTSTERSTSFLTRARPQRPQSELLPSGITLGPLPDFAAELNQLADQVMGKPSTNSASTTQVEGPSPPPKAGIQRKPLRNREHAPPPIRTLKTPIIPSGSTSFLLPGTPTSPTSPLARPFSPEKFPLLAEAAKTLALKQPLPLGENTLADKPMLDRPRPRYSSDDSPKPLIERSRPVECRGRDGWLHRRQDPAKQWFEETKAERLARRRREVAEWTAGGEEEQ</sequence>
<feature type="region of interest" description="Disordered" evidence="1">
    <location>
        <begin position="301"/>
        <end position="372"/>
    </location>
</feature>
<evidence type="ECO:0000313" key="3">
    <source>
        <dbReference type="Proteomes" id="UP000038010"/>
    </source>
</evidence>